<evidence type="ECO:0000259" key="3">
    <source>
        <dbReference type="Pfam" id="PF21104"/>
    </source>
</evidence>
<dbReference type="Pfam" id="PF17389">
    <property type="entry name" value="Bac_rhamnosid6H"/>
    <property type="match status" value="1"/>
</dbReference>
<dbReference type="PANTHER" id="PTHR34987:SF4">
    <property type="entry name" value="ALPHA-L-RHAMNOSIDASE C-TERMINAL DOMAIN-CONTAINING PROTEIN"/>
    <property type="match status" value="1"/>
</dbReference>
<dbReference type="EMBL" id="QGHA01000002">
    <property type="protein sequence ID" value="PWK78992.1"/>
    <property type="molecule type" value="Genomic_DNA"/>
</dbReference>
<feature type="chain" id="PRO_5016459265" evidence="1">
    <location>
        <begin position="28"/>
        <end position="552"/>
    </location>
</feature>
<dbReference type="Proteomes" id="UP000245678">
    <property type="component" value="Unassembled WGS sequence"/>
</dbReference>
<protein>
    <submittedName>
        <fullName evidence="4">Alpha-L-rhamnosidase-like protein</fullName>
    </submittedName>
</protein>
<dbReference type="SUPFAM" id="SSF48208">
    <property type="entry name" value="Six-hairpin glycosidases"/>
    <property type="match status" value="1"/>
</dbReference>
<dbReference type="RefSeq" id="WP_109607232.1">
    <property type="nucleotide sequence ID" value="NZ_QGHA01000002.1"/>
</dbReference>
<name>A0A316HVL6_9SPHI</name>
<feature type="signal peptide" evidence="1">
    <location>
        <begin position="1"/>
        <end position="27"/>
    </location>
</feature>
<gene>
    <name evidence="4" type="ORF">LX99_01446</name>
</gene>
<keyword evidence="5" id="KW-1185">Reference proteome</keyword>
<feature type="domain" description="Alpha-L-rhamnosidase six-hairpin glycosidase" evidence="2">
    <location>
        <begin position="213"/>
        <end position="544"/>
    </location>
</feature>
<keyword evidence="1" id="KW-0732">Signal</keyword>
<evidence type="ECO:0000313" key="4">
    <source>
        <dbReference type="EMBL" id="PWK78992.1"/>
    </source>
</evidence>
<dbReference type="InterPro" id="IPR035396">
    <property type="entry name" value="Bac_rhamnosid6H"/>
</dbReference>
<proteinExistence type="predicted"/>
<dbReference type="Gene3D" id="1.50.10.10">
    <property type="match status" value="1"/>
</dbReference>
<accession>A0A316HVL6</accession>
<comment type="caution">
    <text evidence="4">The sequence shown here is derived from an EMBL/GenBank/DDBJ whole genome shotgun (WGS) entry which is preliminary data.</text>
</comment>
<dbReference type="Pfam" id="PF21104">
    <property type="entry name" value="Glyco_hydro_78_N"/>
    <property type="match status" value="1"/>
</dbReference>
<evidence type="ECO:0000313" key="5">
    <source>
        <dbReference type="Proteomes" id="UP000245678"/>
    </source>
</evidence>
<organism evidence="4 5">
    <name type="scientific">Mucilaginibacter oryzae</name>
    <dbReference type="NCBI Taxonomy" id="468058"/>
    <lineage>
        <taxon>Bacteria</taxon>
        <taxon>Pseudomonadati</taxon>
        <taxon>Bacteroidota</taxon>
        <taxon>Sphingobacteriia</taxon>
        <taxon>Sphingobacteriales</taxon>
        <taxon>Sphingobacteriaceae</taxon>
        <taxon>Mucilaginibacter</taxon>
    </lineage>
</organism>
<dbReference type="AlphaFoldDB" id="A0A316HVL6"/>
<evidence type="ECO:0000256" key="1">
    <source>
        <dbReference type="SAM" id="SignalP"/>
    </source>
</evidence>
<evidence type="ECO:0000259" key="2">
    <source>
        <dbReference type="Pfam" id="PF17389"/>
    </source>
</evidence>
<reference evidence="4 5" key="1">
    <citation type="submission" date="2018-05" db="EMBL/GenBank/DDBJ databases">
        <title>Genomic Encyclopedia of Archaeal and Bacterial Type Strains, Phase II (KMG-II): from individual species to whole genera.</title>
        <authorList>
            <person name="Goeker M."/>
        </authorList>
    </citation>
    <scope>NUCLEOTIDE SEQUENCE [LARGE SCALE GENOMIC DNA]</scope>
    <source>
        <strain evidence="4 5">DSM 19975</strain>
    </source>
</reference>
<dbReference type="InterPro" id="IPR008928">
    <property type="entry name" value="6-hairpin_glycosidase_sf"/>
</dbReference>
<sequence length="552" mass="62045">MALNHNQIKISFVIAACALLFTVNAKAQDIYAQYRQSWLKKAEDFKPKLTETIKQPVGLVKMEKDASAFQGWKAVKSESIDSLYNNSFKKHSGVVADFGEHLTGYCTFTIKTLKGTQDAPVRLKFTFGEVPAELSVLFDPYPGGLSRAWLQDEILTITEMPATITIPRRLACRYVKIELLGASAYFDFHISNIQFKATTSGTTTPHALAAGTSPMITAIDRIGLTTLKECMQTVYEDGPKRDRRLWIGDLYLESLANMYSFKNYDLTRRCFYLLAGLSGDDGILISNVFETPEPHAQVGNRLLDYCFLYNVALKEYVASTADKQTGLDLWPVAKKQLDIARKYAGADGMMDYVKAGKEWWVFFDWKDGLDKQGPLQGLTVYTLNQTYQLAKLLGKESEVADIPTLARKLKDAAHKNLYDKKQGLFISGTNKQISYGTQAWMVLSGIASKAEAQRALKALPNIADAVHPGAPYMFHYYVAALIESGLKAEAKQALQTYWGGMVKKGADTFWEVYDPNDELKSPYNFYPVNSYCHAWSCTPVYFIRKYPDIFQN</sequence>
<feature type="domain" description="Glycosyl hydrolase family 78 alpha-rhamnosidase N-terminal" evidence="3">
    <location>
        <begin position="56"/>
        <end position="197"/>
    </location>
</feature>
<dbReference type="InterPro" id="IPR049164">
    <property type="entry name" value="Glyco_hydro_78_N"/>
</dbReference>
<dbReference type="PANTHER" id="PTHR34987">
    <property type="entry name" value="C, PUTATIVE (AFU_ORTHOLOGUE AFUA_3G02880)-RELATED"/>
    <property type="match status" value="1"/>
</dbReference>
<dbReference type="InterPro" id="IPR012341">
    <property type="entry name" value="6hp_glycosidase-like_sf"/>
</dbReference>
<dbReference type="GO" id="GO:0005975">
    <property type="term" value="P:carbohydrate metabolic process"/>
    <property type="evidence" value="ECO:0007669"/>
    <property type="project" value="InterPro"/>
</dbReference>